<feature type="compositionally biased region" description="Basic and acidic residues" evidence="1">
    <location>
        <begin position="72"/>
        <end position="81"/>
    </location>
</feature>
<accession>A0ABQ9K061</accession>
<gene>
    <name evidence="2" type="ORF">NQ317_014946</name>
</gene>
<feature type="region of interest" description="Disordered" evidence="1">
    <location>
        <begin position="59"/>
        <end position="81"/>
    </location>
</feature>
<keyword evidence="3" id="KW-1185">Reference proteome</keyword>
<reference evidence="2" key="1">
    <citation type="journal article" date="2023" name="Insect Mol. Biol.">
        <title>Genome sequencing provides insights into the evolution of gene families encoding plant cell wall-degrading enzymes in longhorned beetles.</title>
        <authorList>
            <person name="Shin N.R."/>
            <person name="Okamura Y."/>
            <person name="Kirsch R."/>
            <person name="Pauchet Y."/>
        </authorList>
    </citation>
    <scope>NUCLEOTIDE SEQUENCE</scope>
    <source>
        <strain evidence="2">MMC_N1</strain>
    </source>
</reference>
<evidence type="ECO:0000313" key="3">
    <source>
        <dbReference type="Proteomes" id="UP001162164"/>
    </source>
</evidence>
<evidence type="ECO:0000313" key="2">
    <source>
        <dbReference type="EMBL" id="KAJ8983486.1"/>
    </source>
</evidence>
<organism evidence="2 3">
    <name type="scientific">Molorchus minor</name>
    <dbReference type="NCBI Taxonomy" id="1323400"/>
    <lineage>
        <taxon>Eukaryota</taxon>
        <taxon>Metazoa</taxon>
        <taxon>Ecdysozoa</taxon>
        <taxon>Arthropoda</taxon>
        <taxon>Hexapoda</taxon>
        <taxon>Insecta</taxon>
        <taxon>Pterygota</taxon>
        <taxon>Neoptera</taxon>
        <taxon>Endopterygota</taxon>
        <taxon>Coleoptera</taxon>
        <taxon>Polyphaga</taxon>
        <taxon>Cucujiformia</taxon>
        <taxon>Chrysomeloidea</taxon>
        <taxon>Cerambycidae</taxon>
        <taxon>Lamiinae</taxon>
        <taxon>Monochamini</taxon>
        <taxon>Molorchus</taxon>
    </lineage>
</organism>
<name>A0ABQ9K061_9CUCU</name>
<dbReference type="Proteomes" id="UP001162164">
    <property type="component" value="Unassembled WGS sequence"/>
</dbReference>
<evidence type="ECO:0000256" key="1">
    <source>
        <dbReference type="SAM" id="MobiDB-lite"/>
    </source>
</evidence>
<comment type="caution">
    <text evidence="2">The sequence shown here is derived from an EMBL/GenBank/DDBJ whole genome shotgun (WGS) entry which is preliminary data.</text>
</comment>
<protein>
    <submittedName>
        <fullName evidence="2">Uncharacterized protein</fullName>
    </submittedName>
</protein>
<sequence length="81" mass="9462">MFKHSKMPLVFKKSYPAPNIPHSFTGIHKVRKSRFEPVEKDPAPVERKSMNPQIRAKYLGEEAQNSFTESKPIIERLPKRE</sequence>
<proteinExistence type="predicted"/>
<dbReference type="EMBL" id="JAPWTJ010000073">
    <property type="protein sequence ID" value="KAJ8983486.1"/>
    <property type="molecule type" value="Genomic_DNA"/>
</dbReference>